<dbReference type="GO" id="GO:0000287">
    <property type="term" value="F:magnesium ion binding"/>
    <property type="evidence" value="ECO:0007669"/>
    <property type="project" value="UniProtKB-UniRule"/>
</dbReference>
<gene>
    <name evidence="13" type="primary">pheS</name>
    <name evidence="15" type="ORF">UV09_C0018G0007</name>
</gene>
<evidence type="ECO:0000256" key="6">
    <source>
        <dbReference type="ARBA" id="ARBA00022723"/>
    </source>
</evidence>
<reference evidence="15 16" key="1">
    <citation type="journal article" date="2015" name="Nature">
        <title>rRNA introns, odd ribosomes, and small enigmatic genomes across a large radiation of phyla.</title>
        <authorList>
            <person name="Brown C.T."/>
            <person name="Hug L.A."/>
            <person name="Thomas B.C."/>
            <person name="Sharon I."/>
            <person name="Castelle C.J."/>
            <person name="Singh A."/>
            <person name="Wilkins M.J."/>
            <person name="Williams K.H."/>
            <person name="Banfield J.F."/>
        </authorList>
    </citation>
    <scope>NUCLEOTIDE SEQUENCE [LARGE SCALE GENOMIC DNA]</scope>
</reference>
<dbReference type="GO" id="GO:0005737">
    <property type="term" value="C:cytoplasm"/>
    <property type="evidence" value="ECO:0007669"/>
    <property type="project" value="UniProtKB-SubCell"/>
</dbReference>
<keyword evidence="10 13" id="KW-0648">Protein biosynthesis</keyword>
<evidence type="ECO:0000313" key="15">
    <source>
        <dbReference type="EMBL" id="KKS46331.1"/>
    </source>
</evidence>
<dbReference type="SUPFAM" id="SSF55681">
    <property type="entry name" value="Class II aaRS and biotin synthetases"/>
    <property type="match status" value="1"/>
</dbReference>
<dbReference type="GO" id="GO:0005524">
    <property type="term" value="F:ATP binding"/>
    <property type="evidence" value="ECO:0007669"/>
    <property type="project" value="UniProtKB-UniRule"/>
</dbReference>
<keyword evidence="6 13" id="KW-0479">Metal-binding</keyword>
<dbReference type="InterPro" id="IPR006195">
    <property type="entry name" value="aa-tRNA-synth_II"/>
</dbReference>
<evidence type="ECO:0000256" key="2">
    <source>
        <dbReference type="ARBA" id="ARBA00010207"/>
    </source>
</evidence>
<dbReference type="SUPFAM" id="SSF46589">
    <property type="entry name" value="tRNA-binding arm"/>
    <property type="match status" value="1"/>
</dbReference>
<dbReference type="Pfam" id="PF01409">
    <property type="entry name" value="tRNA-synt_2d"/>
    <property type="match status" value="1"/>
</dbReference>
<evidence type="ECO:0000256" key="3">
    <source>
        <dbReference type="ARBA" id="ARBA00011209"/>
    </source>
</evidence>
<protein>
    <recommendedName>
        <fullName evidence="13">Phenylalanine--tRNA ligase alpha subunit</fullName>
        <ecNumber evidence="13">6.1.1.20</ecNumber>
    </recommendedName>
    <alternativeName>
        <fullName evidence="13">Phenylalanyl-tRNA synthetase alpha subunit</fullName>
        <shortName evidence="13">PheRS</shortName>
    </alternativeName>
</protein>
<proteinExistence type="inferred from homology"/>
<dbReference type="PROSITE" id="PS50862">
    <property type="entry name" value="AA_TRNA_LIGASE_II"/>
    <property type="match status" value="1"/>
</dbReference>
<dbReference type="PATRIC" id="fig|1618442.3.peg.826"/>
<dbReference type="AlphaFoldDB" id="A0A0G1BJ78"/>
<evidence type="ECO:0000256" key="13">
    <source>
        <dbReference type="HAMAP-Rule" id="MF_00281"/>
    </source>
</evidence>
<accession>A0A0G1BJ78</accession>
<evidence type="ECO:0000313" key="16">
    <source>
        <dbReference type="Proteomes" id="UP000034320"/>
    </source>
</evidence>
<keyword evidence="4 13" id="KW-0963">Cytoplasm</keyword>
<keyword evidence="9 13" id="KW-0460">Magnesium</keyword>
<evidence type="ECO:0000256" key="1">
    <source>
        <dbReference type="ARBA" id="ARBA00004496"/>
    </source>
</evidence>
<feature type="binding site" evidence="13">
    <location>
        <position position="257"/>
    </location>
    <ligand>
        <name>Mg(2+)</name>
        <dbReference type="ChEBI" id="CHEBI:18420"/>
        <note>shared with beta subunit</note>
    </ligand>
</feature>
<keyword evidence="5 13" id="KW-0436">Ligase</keyword>
<dbReference type="Proteomes" id="UP000034320">
    <property type="component" value="Unassembled WGS sequence"/>
</dbReference>
<organism evidence="15 16">
    <name type="scientific">Candidatus Gottesmanbacteria bacterium GW2011_GWA2_42_18</name>
    <dbReference type="NCBI Taxonomy" id="1618442"/>
    <lineage>
        <taxon>Bacteria</taxon>
        <taxon>Candidatus Gottesmaniibacteriota</taxon>
    </lineage>
</organism>
<dbReference type="GO" id="GO:0000049">
    <property type="term" value="F:tRNA binding"/>
    <property type="evidence" value="ECO:0007669"/>
    <property type="project" value="InterPro"/>
</dbReference>
<evidence type="ECO:0000259" key="14">
    <source>
        <dbReference type="PROSITE" id="PS50862"/>
    </source>
</evidence>
<comment type="caution">
    <text evidence="15">The sequence shown here is derived from an EMBL/GenBank/DDBJ whole genome shotgun (WGS) entry which is preliminary data.</text>
</comment>
<dbReference type="PANTHER" id="PTHR11538">
    <property type="entry name" value="PHENYLALANYL-TRNA SYNTHETASE"/>
    <property type="match status" value="1"/>
</dbReference>
<dbReference type="GO" id="GO:0004826">
    <property type="term" value="F:phenylalanine-tRNA ligase activity"/>
    <property type="evidence" value="ECO:0007669"/>
    <property type="project" value="UniProtKB-UniRule"/>
</dbReference>
<dbReference type="GO" id="GO:0006432">
    <property type="term" value="P:phenylalanyl-tRNA aminoacylation"/>
    <property type="evidence" value="ECO:0007669"/>
    <property type="project" value="UniProtKB-UniRule"/>
</dbReference>
<dbReference type="NCBIfam" id="TIGR00468">
    <property type="entry name" value="pheS"/>
    <property type="match status" value="1"/>
</dbReference>
<dbReference type="InterPro" id="IPR004529">
    <property type="entry name" value="Phe-tRNA-synth_IIc_asu"/>
</dbReference>
<dbReference type="PANTHER" id="PTHR11538:SF41">
    <property type="entry name" value="PHENYLALANINE--TRNA LIGASE, MITOCHONDRIAL"/>
    <property type="match status" value="1"/>
</dbReference>
<comment type="subunit">
    <text evidence="3 13">Tetramer of two alpha and two beta subunits.</text>
</comment>
<keyword evidence="7 13" id="KW-0547">Nucleotide-binding</keyword>
<comment type="similarity">
    <text evidence="2 13">Belongs to the class-II aminoacyl-tRNA synthetase family. Phe-tRNA synthetase alpha subunit type 1 subfamily.</text>
</comment>
<dbReference type="CDD" id="cd00496">
    <property type="entry name" value="PheRS_alpha_core"/>
    <property type="match status" value="1"/>
</dbReference>
<comment type="cofactor">
    <cofactor evidence="13">
        <name>Mg(2+)</name>
        <dbReference type="ChEBI" id="CHEBI:18420"/>
    </cofactor>
    <text evidence="13">Binds 2 magnesium ions per tetramer.</text>
</comment>
<evidence type="ECO:0000256" key="5">
    <source>
        <dbReference type="ARBA" id="ARBA00022598"/>
    </source>
</evidence>
<feature type="domain" description="Aminoacyl-transfer RNA synthetases class-II family profile" evidence="14">
    <location>
        <begin position="112"/>
        <end position="327"/>
    </location>
</feature>
<keyword evidence="8 13" id="KW-0067">ATP-binding</keyword>
<name>A0A0G1BJ78_9BACT</name>
<dbReference type="HAMAP" id="MF_00281">
    <property type="entry name" value="Phe_tRNA_synth_alpha1"/>
    <property type="match status" value="1"/>
</dbReference>
<keyword evidence="11 13" id="KW-0030">Aminoacyl-tRNA synthetase</keyword>
<evidence type="ECO:0000256" key="10">
    <source>
        <dbReference type="ARBA" id="ARBA00022917"/>
    </source>
</evidence>
<dbReference type="Gene3D" id="3.30.930.10">
    <property type="entry name" value="Bira Bifunctional Protein, Domain 2"/>
    <property type="match status" value="1"/>
</dbReference>
<comment type="catalytic activity">
    <reaction evidence="12 13">
        <text>tRNA(Phe) + L-phenylalanine + ATP = L-phenylalanyl-tRNA(Phe) + AMP + diphosphate + H(+)</text>
        <dbReference type="Rhea" id="RHEA:19413"/>
        <dbReference type="Rhea" id="RHEA-COMP:9668"/>
        <dbReference type="Rhea" id="RHEA-COMP:9699"/>
        <dbReference type="ChEBI" id="CHEBI:15378"/>
        <dbReference type="ChEBI" id="CHEBI:30616"/>
        <dbReference type="ChEBI" id="CHEBI:33019"/>
        <dbReference type="ChEBI" id="CHEBI:58095"/>
        <dbReference type="ChEBI" id="CHEBI:78442"/>
        <dbReference type="ChEBI" id="CHEBI:78531"/>
        <dbReference type="ChEBI" id="CHEBI:456215"/>
        <dbReference type="EC" id="6.1.1.20"/>
    </reaction>
</comment>
<evidence type="ECO:0000256" key="8">
    <source>
        <dbReference type="ARBA" id="ARBA00022840"/>
    </source>
</evidence>
<dbReference type="EMBL" id="LCDD01000018">
    <property type="protein sequence ID" value="KKS46331.1"/>
    <property type="molecule type" value="Genomic_DNA"/>
</dbReference>
<evidence type="ECO:0000256" key="12">
    <source>
        <dbReference type="ARBA" id="ARBA00049255"/>
    </source>
</evidence>
<evidence type="ECO:0000256" key="11">
    <source>
        <dbReference type="ARBA" id="ARBA00023146"/>
    </source>
</evidence>
<dbReference type="EC" id="6.1.1.20" evidence="13"/>
<evidence type="ECO:0000256" key="4">
    <source>
        <dbReference type="ARBA" id="ARBA00022490"/>
    </source>
</evidence>
<evidence type="ECO:0000256" key="7">
    <source>
        <dbReference type="ARBA" id="ARBA00022741"/>
    </source>
</evidence>
<comment type="subcellular location">
    <subcellularLocation>
        <location evidence="1 13">Cytoplasm</location>
    </subcellularLocation>
</comment>
<dbReference type="InterPro" id="IPR002319">
    <property type="entry name" value="Phenylalanyl-tRNA_Synthase"/>
</dbReference>
<sequence>MEKKLQEIADKTKKTLSEIKTSTALDELYLKIFGSSGEFTLLFKSLTEIPKEERPKIGKLANQLKQESEREIQKKRAELAKEQLSEKIDVTFPAILPPQGHLHIITQAIEEIVSIFKKIGFNLRHYPEVEWDWYSFESLNMPKNHPARDDFETFYIDSPPSPKYGQVVLSPHTSSGQVREMESLKGTPPIRMINIAKCYRPNWDLTHTPMFHQFEGLVIDSGINITHLKGTLDYFAREFFGPDRLTRLRPFHFQFTEPSFEVDINCGICLGKSKLANGENCRFCKSGWLELGGAGMVHPNVLKAGKIDPKKYSGFAFGWGVERTYMMKSGTQLNDIRLLYGNDIRFLEQF</sequence>
<dbReference type="InterPro" id="IPR010978">
    <property type="entry name" value="tRNA-bd_arm"/>
</dbReference>
<dbReference type="InterPro" id="IPR022911">
    <property type="entry name" value="Phe_tRNA_ligase_alpha1_bac"/>
</dbReference>
<dbReference type="InterPro" id="IPR045864">
    <property type="entry name" value="aa-tRNA-synth_II/BPL/LPL"/>
</dbReference>
<evidence type="ECO:0000256" key="9">
    <source>
        <dbReference type="ARBA" id="ARBA00022842"/>
    </source>
</evidence>